<sequence>MPRNRADFDFNEMNWFPTVFRVLSHLPLQLANCPTDGVNIFVKGVLVSVVGPVWRADVGCG</sequence>
<dbReference type="AlphaFoldDB" id="A0A1S7UBY9"/>
<comment type="caution">
    <text evidence="1">The sequence shown here is derived from an EMBL/GenBank/DDBJ whole genome shotgun (WGS) entry which is preliminary data.</text>
</comment>
<organism evidence="1 2">
    <name type="scientific">Agrobacterium deltaense NCPPB 1641</name>
    <dbReference type="NCBI Taxonomy" id="1183425"/>
    <lineage>
        <taxon>Bacteria</taxon>
        <taxon>Pseudomonadati</taxon>
        <taxon>Pseudomonadota</taxon>
        <taxon>Alphaproteobacteria</taxon>
        <taxon>Hyphomicrobiales</taxon>
        <taxon>Rhizobiaceae</taxon>
        <taxon>Rhizobium/Agrobacterium group</taxon>
        <taxon>Agrobacterium</taxon>
    </lineage>
</organism>
<dbReference type="EMBL" id="FCNP01000051">
    <property type="protein sequence ID" value="CVI64413.1"/>
    <property type="molecule type" value="Genomic_DNA"/>
</dbReference>
<proteinExistence type="predicted"/>
<evidence type="ECO:0000313" key="2">
    <source>
        <dbReference type="Proteomes" id="UP000192140"/>
    </source>
</evidence>
<reference evidence="1" key="1">
    <citation type="submission" date="2016-01" db="EMBL/GenBank/DDBJ databases">
        <authorList>
            <person name="Regsiter A."/>
            <person name="william w."/>
        </authorList>
    </citation>
    <scope>NUCLEOTIDE SEQUENCE</scope>
    <source>
        <strain evidence="1">NCPPB 1641</strain>
    </source>
</reference>
<evidence type="ECO:0000313" key="1">
    <source>
        <dbReference type="EMBL" id="CVI64413.1"/>
    </source>
</evidence>
<keyword evidence="2" id="KW-1185">Reference proteome</keyword>
<protein>
    <submittedName>
        <fullName evidence="1">Uncharacterized protein</fullName>
    </submittedName>
</protein>
<accession>A0A1S7UBY9</accession>
<dbReference type="Proteomes" id="UP000192140">
    <property type="component" value="Unassembled WGS sequence"/>
</dbReference>
<name>A0A1S7UBY9_9HYPH</name>
<gene>
    <name evidence="1" type="ORF">AGR7A_pTi0102</name>
</gene>